<dbReference type="Proteomes" id="UP000818029">
    <property type="component" value="Chromosome D09"/>
</dbReference>
<name>A0A1U8I4Z0_GOSHI</name>
<reference evidence="2" key="2">
    <citation type="submission" date="2025-08" db="UniProtKB">
        <authorList>
            <consortium name="RefSeq"/>
        </authorList>
    </citation>
    <scope>IDENTIFICATION</scope>
</reference>
<dbReference type="InterPro" id="IPR032567">
    <property type="entry name" value="RTL1-rel"/>
</dbReference>
<keyword evidence="1" id="KW-1185">Reference proteome</keyword>
<proteinExistence type="predicted"/>
<sequence length="247" mass="27339">MGRGQKALDRGARQAEARQPTLVYATRHRDDEDALNIITSTFFILDVLDIALIDMGSTHSYIASNISGNLGILIESNSSEVTVLSLLGQSVRVSKLYRDVPLEVQGTRIVLRTEEGNEVVVIRECQNYWANVISALVAEKLVRKGYEVYLAYVSVSASGNSIVKDIKTVRDFLDVFPEELSGLPLNWEVEFGIEIFPGTASVTITRYRMAPKEPEPGKEFTVYSDASHVDLGCMLMQDGKVVAYASR</sequence>
<dbReference type="RefSeq" id="XP_016673295.1">
    <property type="nucleotide sequence ID" value="XM_016817806.1"/>
</dbReference>
<dbReference type="Pfam" id="PF08284">
    <property type="entry name" value="RVP_2"/>
    <property type="match status" value="1"/>
</dbReference>
<protein>
    <submittedName>
        <fullName evidence="2">Uncharacterized protein</fullName>
    </submittedName>
</protein>
<reference evidence="1" key="1">
    <citation type="journal article" date="2020" name="Nat. Genet.">
        <title>Genomic diversifications of five Gossypium allopolyploid species and their impact on cotton improvement.</title>
        <authorList>
            <person name="Chen Z.J."/>
            <person name="Sreedasyam A."/>
            <person name="Ando A."/>
            <person name="Song Q."/>
            <person name="De Santiago L.M."/>
            <person name="Hulse-Kemp A.M."/>
            <person name="Ding M."/>
            <person name="Ye W."/>
            <person name="Kirkbride R.C."/>
            <person name="Jenkins J."/>
            <person name="Plott C."/>
            <person name="Lovell J."/>
            <person name="Lin Y.M."/>
            <person name="Vaughn R."/>
            <person name="Liu B."/>
            <person name="Simpson S."/>
            <person name="Scheffler B.E."/>
            <person name="Wen L."/>
            <person name="Saski C.A."/>
            <person name="Grover C.E."/>
            <person name="Hu G."/>
            <person name="Conover J.L."/>
            <person name="Carlson J.W."/>
            <person name="Shu S."/>
            <person name="Boston L.B."/>
            <person name="Williams M."/>
            <person name="Peterson D.G."/>
            <person name="McGee K."/>
            <person name="Jones D.C."/>
            <person name="Wendel J.F."/>
            <person name="Stelly D.M."/>
            <person name="Grimwood J."/>
            <person name="Schmutz J."/>
        </authorList>
    </citation>
    <scope>NUCLEOTIDE SEQUENCE [LARGE SCALE GENOMIC DNA]</scope>
    <source>
        <strain evidence="1">cv. TM-1</strain>
    </source>
</reference>
<dbReference type="PANTHER" id="PTHR15503">
    <property type="entry name" value="LDOC1 RELATED"/>
    <property type="match status" value="1"/>
</dbReference>
<dbReference type="AlphaFoldDB" id="A0A1U8I4Z0"/>
<evidence type="ECO:0000313" key="2">
    <source>
        <dbReference type="RefSeq" id="XP_016673295.1"/>
    </source>
</evidence>
<dbReference type="GeneID" id="107892752"/>
<gene>
    <name evidence="2" type="primary">LOC107892752</name>
</gene>
<dbReference type="KEGG" id="ghi:107892752"/>
<accession>A0A1U8I4Z0</accession>
<dbReference type="PANTHER" id="PTHR15503:SF45">
    <property type="entry name" value="RNA-DIRECTED DNA POLYMERASE HOMOLOG"/>
    <property type="match status" value="1"/>
</dbReference>
<organism evidence="1 2">
    <name type="scientific">Gossypium hirsutum</name>
    <name type="common">Upland cotton</name>
    <name type="synonym">Gossypium mexicanum</name>
    <dbReference type="NCBI Taxonomy" id="3635"/>
    <lineage>
        <taxon>Eukaryota</taxon>
        <taxon>Viridiplantae</taxon>
        <taxon>Streptophyta</taxon>
        <taxon>Embryophyta</taxon>
        <taxon>Tracheophyta</taxon>
        <taxon>Spermatophyta</taxon>
        <taxon>Magnoliopsida</taxon>
        <taxon>eudicotyledons</taxon>
        <taxon>Gunneridae</taxon>
        <taxon>Pentapetalae</taxon>
        <taxon>rosids</taxon>
        <taxon>malvids</taxon>
        <taxon>Malvales</taxon>
        <taxon>Malvaceae</taxon>
        <taxon>Malvoideae</taxon>
        <taxon>Gossypium</taxon>
    </lineage>
</organism>
<evidence type="ECO:0000313" key="1">
    <source>
        <dbReference type="Proteomes" id="UP000818029"/>
    </source>
</evidence>
<dbReference type="PaxDb" id="3635-A0A1U8I4Z0"/>